<sequence length="62" mass="6707">MTWWSACLRRSRPGALGHCYSLPTPPSCYSAEKTSVRSSAVPSSCACTTWRIPASVSCRPNS</sequence>
<dbReference type="Proteomes" id="UP000585614">
    <property type="component" value="Unassembled WGS sequence"/>
</dbReference>
<name>A0A7J7YQL4_RHIFE</name>
<accession>A0A7J7YQL4</accession>
<evidence type="ECO:0000313" key="1">
    <source>
        <dbReference type="EMBL" id="KAF6364088.1"/>
    </source>
</evidence>
<evidence type="ECO:0000313" key="2">
    <source>
        <dbReference type="Proteomes" id="UP000585614"/>
    </source>
</evidence>
<proteinExistence type="predicted"/>
<comment type="caution">
    <text evidence="1">The sequence shown here is derived from an EMBL/GenBank/DDBJ whole genome shotgun (WGS) entry which is preliminary data.</text>
</comment>
<gene>
    <name evidence="1" type="ORF">mRhiFer1_001356</name>
</gene>
<dbReference type="EMBL" id="JACAGC010000005">
    <property type="protein sequence ID" value="KAF6364088.1"/>
    <property type="molecule type" value="Genomic_DNA"/>
</dbReference>
<organism evidence="1 2">
    <name type="scientific">Rhinolophus ferrumequinum</name>
    <name type="common">Greater horseshoe bat</name>
    <dbReference type="NCBI Taxonomy" id="59479"/>
    <lineage>
        <taxon>Eukaryota</taxon>
        <taxon>Metazoa</taxon>
        <taxon>Chordata</taxon>
        <taxon>Craniata</taxon>
        <taxon>Vertebrata</taxon>
        <taxon>Euteleostomi</taxon>
        <taxon>Mammalia</taxon>
        <taxon>Eutheria</taxon>
        <taxon>Laurasiatheria</taxon>
        <taxon>Chiroptera</taxon>
        <taxon>Yinpterochiroptera</taxon>
        <taxon>Rhinolophoidea</taxon>
        <taxon>Rhinolophidae</taxon>
        <taxon>Rhinolophinae</taxon>
        <taxon>Rhinolophus</taxon>
    </lineage>
</organism>
<reference evidence="1 2" key="1">
    <citation type="journal article" date="2020" name="Nature">
        <title>Six reference-quality genomes reveal evolution of bat adaptations.</title>
        <authorList>
            <person name="Jebb D."/>
            <person name="Huang Z."/>
            <person name="Pippel M."/>
            <person name="Hughes G.M."/>
            <person name="Lavrichenko K."/>
            <person name="Devanna P."/>
            <person name="Winkler S."/>
            <person name="Jermiin L.S."/>
            <person name="Skirmuntt E.C."/>
            <person name="Katzourakis A."/>
            <person name="Burkitt-Gray L."/>
            <person name="Ray D.A."/>
            <person name="Sullivan K.A.M."/>
            <person name="Roscito J.G."/>
            <person name="Kirilenko B.M."/>
            <person name="Davalos L.M."/>
            <person name="Corthals A.P."/>
            <person name="Power M.L."/>
            <person name="Jones G."/>
            <person name="Ransome R.D."/>
            <person name="Dechmann D.K.N."/>
            <person name="Locatelli A.G."/>
            <person name="Puechmaille S.J."/>
            <person name="Fedrigo O."/>
            <person name="Jarvis E.D."/>
            <person name="Hiller M."/>
            <person name="Vernes S.C."/>
            <person name="Myers E.W."/>
            <person name="Teeling E.C."/>
        </authorList>
    </citation>
    <scope>NUCLEOTIDE SEQUENCE [LARGE SCALE GENOMIC DNA]</scope>
    <source>
        <strain evidence="1">MRhiFer1</strain>
        <tissue evidence="1">Lung</tissue>
    </source>
</reference>
<dbReference type="AlphaFoldDB" id="A0A7J7YQL4"/>
<protein>
    <submittedName>
        <fullName evidence="1">BTB domain and CNC-like protein 2</fullName>
    </submittedName>
</protein>